<accession>T5LVI8</accession>
<protein>
    <submittedName>
        <fullName evidence="1">Uncharacterized protein</fullName>
    </submittedName>
</protein>
<dbReference type="AlphaFoldDB" id="T5LVI8"/>
<organism evidence="1 2">
    <name type="scientific">Actinomyces viscosus C505</name>
    <dbReference type="NCBI Taxonomy" id="562973"/>
    <lineage>
        <taxon>Bacteria</taxon>
        <taxon>Bacillati</taxon>
        <taxon>Actinomycetota</taxon>
        <taxon>Actinomycetes</taxon>
        <taxon>Actinomycetales</taxon>
        <taxon>Actinomycetaceae</taxon>
        <taxon>Actinomyces</taxon>
    </lineage>
</organism>
<evidence type="ECO:0000313" key="1">
    <source>
        <dbReference type="EMBL" id="EQM96897.1"/>
    </source>
</evidence>
<reference evidence="2" key="1">
    <citation type="submission" date="2010-02" db="EMBL/GenBank/DDBJ databases">
        <title>The Genome Sequence of Prevotella oris strain C735.</title>
        <authorList>
            <consortium name="The Broad Institute Genome Sequencing Platform"/>
            <person name="Ward D."/>
            <person name="Feldgarden M."/>
            <person name="Earl A."/>
            <person name="Young S.K."/>
            <person name="Zeng Q."/>
            <person name="Koehrsen M."/>
            <person name="Alvarado L."/>
            <person name="Berlin A."/>
            <person name="Bochicchio J."/>
            <person name="Borenstein D."/>
            <person name="Chapman S.B."/>
            <person name="Chen Z."/>
            <person name="Engels R."/>
            <person name="Freedman E."/>
            <person name="Gellesch M."/>
            <person name="Goldberg J."/>
            <person name="Griggs A."/>
            <person name="Gujja S."/>
            <person name="Heilman E."/>
            <person name="Heiman D."/>
            <person name="Hepburn T."/>
            <person name="Howarth C."/>
            <person name="Jen D."/>
            <person name="Larson L."/>
            <person name="Mehta T."/>
            <person name="Park D."/>
            <person name="Pearson M."/>
            <person name="Roberts A."/>
            <person name="Saif S."/>
            <person name="Shea T."/>
            <person name="Shenoy N."/>
            <person name="Sisk P."/>
            <person name="Stolte C."/>
            <person name="Sykes S."/>
            <person name="Thomson T."/>
            <person name="Walk T."/>
            <person name="White J."/>
            <person name="Yandava C."/>
            <person name="Sibley C.D."/>
            <person name="Field T.R."/>
            <person name="Grinwis M."/>
            <person name="Eshaghurshan C.S."/>
            <person name="Surette M.G."/>
            <person name="Haas B."/>
            <person name="Nusbaum C."/>
            <person name="Birren B."/>
        </authorList>
    </citation>
    <scope>NUCLEOTIDE SEQUENCE [LARGE SCALE GENOMIC DNA]</scope>
    <source>
        <strain evidence="2">C505</strain>
    </source>
</reference>
<evidence type="ECO:0000313" key="2">
    <source>
        <dbReference type="Proteomes" id="UP000004668"/>
    </source>
</evidence>
<comment type="caution">
    <text evidence="1">The sequence shown here is derived from an EMBL/GenBank/DDBJ whole genome shotgun (WGS) entry which is preliminary data.</text>
</comment>
<sequence length="29" mass="2894">MAFIVAVSATIVGALGPARTTSRRNSCSG</sequence>
<reference evidence="1 2" key="2">
    <citation type="submission" date="2011-10" db="EMBL/GenBank/DDBJ databases">
        <title>The Genome Sequence of Actinomyces viscosus C505.</title>
        <authorList>
            <consortium name="The Broad Institute Genome Sequencing Platform"/>
            <consortium name="The Broad Institute Genome Sequencing Center for Infectious Disease"/>
            <person name="Earl A."/>
            <person name="Ward D."/>
            <person name="Feldgarden M."/>
            <person name="Gevers D."/>
            <person name="Sibley C.D."/>
            <person name="Field T.R."/>
            <person name="Grinwis M."/>
            <person name="Eshaghurshan C.S."/>
            <person name="Surette M.G."/>
            <person name="Young S.K."/>
            <person name="Zeng Q."/>
            <person name="Gargeya S."/>
            <person name="Fitzgerald M."/>
            <person name="Haas B."/>
            <person name="Abouelleil A."/>
            <person name="Alvarado L."/>
            <person name="Arachchi H.M."/>
            <person name="Berlin A."/>
            <person name="Brown A."/>
            <person name="Chapman S.B."/>
            <person name="Chen Z."/>
            <person name="Dunbar C."/>
            <person name="Freedman E."/>
            <person name="Gearin G."/>
            <person name="Goldberg J."/>
            <person name="Griggs A."/>
            <person name="Gujja S."/>
            <person name="Heiman D."/>
            <person name="Howarth C."/>
            <person name="Larson L."/>
            <person name="Lui A."/>
            <person name="MacDonald P.J.P."/>
            <person name="Montmayeur A."/>
            <person name="Murphy C."/>
            <person name="Neiman D."/>
            <person name="Pearson M."/>
            <person name="Priest M."/>
            <person name="Roberts A."/>
            <person name="Saif S."/>
            <person name="Shea T."/>
            <person name="Shenoy N."/>
            <person name="Sisk P."/>
            <person name="Stolte C."/>
            <person name="Sykes S."/>
            <person name="Wortman J."/>
            <person name="Nusbaum C."/>
            <person name="Birren B."/>
        </authorList>
    </citation>
    <scope>NUCLEOTIDE SEQUENCE [LARGE SCALE GENOMIC DNA]</scope>
    <source>
        <strain evidence="1 2">C505</strain>
    </source>
</reference>
<dbReference type="EMBL" id="ACRE02000006">
    <property type="protein sequence ID" value="EQM96897.1"/>
    <property type="molecule type" value="Genomic_DNA"/>
</dbReference>
<proteinExistence type="predicted"/>
<dbReference type="Proteomes" id="UP000004668">
    <property type="component" value="Unassembled WGS sequence"/>
</dbReference>
<gene>
    <name evidence="1" type="ORF">HMPREF0059_02673</name>
</gene>
<name>T5LVI8_ACTVI</name>
<dbReference type="HOGENOM" id="CLU_3408476_0_0_11"/>